<dbReference type="NCBIfam" id="TIGR03821">
    <property type="entry name" value="EFP_modif_epmB"/>
    <property type="match status" value="1"/>
</dbReference>
<keyword evidence="6" id="KW-0479">Metal-binding</keyword>
<dbReference type="SFLD" id="SFLDS00029">
    <property type="entry name" value="Radical_SAM"/>
    <property type="match status" value="1"/>
</dbReference>
<dbReference type="GO" id="GO:0016853">
    <property type="term" value="F:isomerase activity"/>
    <property type="evidence" value="ECO:0007669"/>
    <property type="project" value="UniProtKB-KW"/>
</dbReference>
<evidence type="ECO:0000256" key="6">
    <source>
        <dbReference type="ARBA" id="ARBA00022723"/>
    </source>
</evidence>
<dbReference type="InterPro" id="IPR058240">
    <property type="entry name" value="rSAM_sf"/>
</dbReference>
<evidence type="ECO:0000256" key="10">
    <source>
        <dbReference type="ARBA" id="ARBA00023235"/>
    </source>
</evidence>
<accession>A0A0F9TW87</accession>
<evidence type="ECO:0000256" key="1">
    <source>
        <dbReference type="ARBA" id="ARBA00001352"/>
    </source>
</evidence>
<evidence type="ECO:0000256" key="5">
    <source>
        <dbReference type="ARBA" id="ARBA00022691"/>
    </source>
</evidence>
<reference evidence="13" key="1">
    <citation type="journal article" date="2015" name="Nature">
        <title>Complex archaea that bridge the gap between prokaryotes and eukaryotes.</title>
        <authorList>
            <person name="Spang A."/>
            <person name="Saw J.H."/>
            <person name="Jorgensen S.L."/>
            <person name="Zaremba-Niedzwiedzka K."/>
            <person name="Martijn J."/>
            <person name="Lind A.E."/>
            <person name="van Eijk R."/>
            <person name="Schleper C."/>
            <person name="Guy L."/>
            <person name="Ettema T.J."/>
        </authorList>
    </citation>
    <scope>NUCLEOTIDE SEQUENCE</scope>
</reference>
<dbReference type="PIRSF" id="PIRSF004911">
    <property type="entry name" value="DUF160"/>
    <property type="match status" value="1"/>
</dbReference>
<name>A0A0F9TW87_9ZZZZ</name>
<dbReference type="Gene3D" id="3.20.20.70">
    <property type="entry name" value="Aldolase class I"/>
    <property type="match status" value="1"/>
</dbReference>
<proteinExistence type="predicted"/>
<dbReference type="SFLD" id="SFLDF00314">
    <property type="entry name" value="L-lysine_2_3-aminomutase_(yjeK"/>
    <property type="match status" value="1"/>
</dbReference>
<dbReference type="CDD" id="cd01335">
    <property type="entry name" value="Radical_SAM"/>
    <property type="match status" value="1"/>
</dbReference>
<dbReference type="PANTHER" id="PTHR30538">
    <property type="entry name" value="LYSINE 2,3-AMINOMUTASE-RELATED"/>
    <property type="match status" value="1"/>
</dbReference>
<dbReference type="GO" id="GO:0046872">
    <property type="term" value="F:metal ion binding"/>
    <property type="evidence" value="ECO:0007669"/>
    <property type="project" value="UniProtKB-KW"/>
</dbReference>
<keyword evidence="4" id="KW-0004">4Fe-4S</keyword>
<dbReference type="InterPro" id="IPR013785">
    <property type="entry name" value="Aldolase_TIM"/>
</dbReference>
<evidence type="ECO:0000313" key="13">
    <source>
        <dbReference type="EMBL" id="KKN53421.1"/>
    </source>
</evidence>
<keyword evidence="10" id="KW-0413">Isomerase</keyword>
<keyword evidence="7" id="KW-0663">Pyridoxal phosphate</keyword>
<evidence type="ECO:0000256" key="9">
    <source>
        <dbReference type="ARBA" id="ARBA00023014"/>
    </source>
</evidence>
<protein>
    <recommendedName>
        <fullName evidence="3">L-lysine 2,3-aminomutase</fullName>
    </recommendedName>
    <alternativeName>
        <fullName evidence="11">EF-P post-translational modification enzyme B</fullName>
    </alternativeName>
</protein>
<evidence type="ECO:0000256" key="7">
    <source>
        <dbReference type="ARBA" id="ARBA00022898"/>
    </source>
</evidence>
<dbReference type="GO" id="GO:0051539">
    <property type="term" value="F:4 iron, 4 sulfur cluster binding"/>
    <property type="evidence" value="ECO:0007669"/>
    <property type="project" value="UniProtKB-KW"/>
</dbReference>
<evidence type="ECO:0000256" key="2">
    <source>
        <dbReference type="ARBA" id="ARBA00001933"/>
    </source>
</evidence>
<comment type="cofactor">
    <cofactor evidence="2">
        <name>pyridoxal 5'-phosphate</name>
        <dbReference type="ChEBI" id="CHEBI:597326"/>
    </cofactor>
</comment>
<keyword evidence="9" id="KW-0411">Iron-sulfur</keyword>
<comment type="catalytic activity">
    <reaction evidence="1">
        <text>L-lysine = D-beta-lysine</text>
        <dbReference type="Rhea" id="RHEA:44148"/>
        <dbReference type="ChEBI" id="CHEBI:32551"/>
        <dbReference type="ChEBI" id="CHEBI:84138"/>
    </reaction>
</comment>
<organism evidence="13">
    <name type="scientific">marine sediment metagenome</name>
    <dbReference type="NCBI Taxonomy" id="412755"/>
    <lineage>
        <taxon>unclassified sequences</taxon>
        <taxon>metagenomes</taxon>
        <taxon>ecological metagenomes</taxon>
    </lineage>
</organism>
<dbReference type="AlphaFoldDB" id="A0A0F9TW87"/>
<evidence type="ECO:0000256" key="8">
    <source>
        <dbReference type="ARBA" id="ARBA00023004"/>
    </source>
</evidence>
<dbReference type="InterPro" id="IPR007197">
    <property type="entry name" value="rSAM"/>
</dbReference>
<evidence type="ECO:0000259" key="12">
    <source>
        <dbReference type="PROSITE" id="PS51918"/>
    </source>
</evidence>
<dbReference type="NCBIfam" id="TIGR00238">
    <property type="entry name" value="KamA family radical SAM protein"/>
    <property type="match status" value="1"/>
</dbReference>
<evidence type="ECO:0000256" key="4">
    <source>
        <dbReference type="ARBA" id="ARBA00022485"/>
    </source>
</evidence>
<gene>
    <name evidence="13" type="ORF">LCGC14_0602450</name>
</gene>
<sequence length="335" mass="37621">MIPQTTTIKTYQNWQQALADTVNTAEELLHLLGLSGLVPVLDKDKLGDFPVRVPRSYVNKMRYGDPTDPLFRQVFPFTDEGHLVEGYSSDPVGDHQAIKTPGILHKYQGRALLLMTGACAIHCRYCFRRHFPYSDSNPLASQWQQSLNAIAADTSIREVILSGGDPLSLTDKKLAAAVEDLATIPHLKRLRIHTRLPVVLAERVTDSLQDWIRHSRLKVVMVIHANHQNELDEATAHAIDLLKQAGVQMLNQTVLLKGINNSVDTLVALSERLNEIDVMPYYIHLLDKVAGAHHFDMDEAEAVKLIDETRKLLPGYLVPRLVREQQGEASKTIIR</sequence>
<dbReference type="InterPro" id="IPR003739">
    <property type="entry name" value="Lys_aminomutase/Glu_NH3_mut"/>
</dbReference>
<dbReference type="SFLD" id="SFLDG01070">
    <property type="entry name" value="PLP-dependent"/>
    <property type="match status" value="1"/>
</dbReference>
<dbReference type="PANTHER" id="PTHR30538:SF1">
    <property type="entry name" value="L-LYSINE 2,3-AMINOMUTASE"/>
    <property type="match status" value="1"/>
</dbReference>
<evidence type="ECO:0000256" key="3">
    <source>
        <dbReference type="ARBA" id="ARBA00022363"/>
    </source>
</evidence>
<comment type="caution">
    <text evidence="13">The sequence shown here is derived from an EMBL/GenBank/DDBJ whole genome shotgun (WGS) entry which is preliminary data.</text>
</comment>
<dbReference type="PROSITE" id="PS51918">
    <property type="entry name" value="RADICAL_SAM"/>
    <property type="match status" value="1"/>
</dbReference>
<keyword evidence="8" id="KW-0408">Iron</keyword>
<dbReference type="Pfam" id="PF04055">
    <property type="entry name" value="Radical_SAM"/>
    <property type="match status" value="1"/>
</dbReference>
<dbReference type="SUPFAM" id="SSF102114">
    <property type="entry name" value="Radical SAM enzymes"/>
    <property type="match status" value="1"/>
</dbReference>
<dbReference type="InterPro" id="IPR022462">
    <property type="entry name" value="EpmB"/>
</dbReference>
<keyword evidence="5" id="KW-0949">S-adenosyl-L-methionine</keyword>
<feature type="domain" description="Radical SAM core" evidence="12">
    <location>
        <begin position="105"/>
        <end position="328"/>
    </location>
</feature>
<dbReference type="EMBL" id="LAZR01000972">
    <property type="protein sequence ID" value="KKN53421.1"/>
    <property type="molecule type" value="Genomic_DNA"/>
</dbReference>
<evidence type="ECO:0000256" key="11">
    <source>
        <dbReference type="ARBA" id="ARBA00030756"/>
    </source>
</evidence>